<reference evidence="1 2" key="1">
    <citation type="submission" date="2022-03" db="EMBL/GenBank/DDBJ databases">
        <title>Genomic Encyclopedia of Type Strains, Phase III (KMG-III): the genomes of soil and plant-associated and newly described type strains.</title>
        <authorList>
            <person name="Whitman W."/>
        </authorList>
    </citation>
    <scope>NUCLEOTIDE SEQUENCE [LARGE SCALE GENOMIC DNA]</scope>
    <source>
        <strain evidence="1 2">BSker1</strain>
    </source>
</reference>
<evidence type="ECO:0000313" key="2">
    <source>
        <dbReference type="Proteomes" id="UP001523550"/>
    </source>
</evidence>
<evidence type="ECO:0008006" key="3">
    <source>
        <dbReference type="Google" id="ProtNLM"/>
    </source>
</evidence>
<organism evidence="1 2">
    <name type="scientific">Natronospira proteinivora</name>
    <dbReference type="NCBI Taxonomy" id="1807133"/>
    <lineage>
        <taxon>Bacteria</taxon>
        <taxon>Pseudomonadati</taxon>
        <taxon>Pseudomonadota</taxon>
        <taxon>Gammaproteobacteria</taxon>
        <taxon>Natronospirales</taxon>
        <taxon>Natronospiraceae</taxon>
        <taxon>Natronospira</taxon>
    </lineage>
</organism>
<name>A0ABT1G785_9GAMM</name>
<proteinExistence type="predicted"/>
<accession>A0ABT1G785</accession>
<evidence type="ECO:0000313" key="1">
    <source>
        <dbReference type="EMBL" id="MCP1726228.1"/>
    </source>
</evidence>
<protein>
    <recommendedName>
        <fullName evidence="3">Lipoprotein</fullName>
    </recommendedName>
</protein>
<dbReference type="RefSeq" id="WP_253444146.1">
    <property type="nucleotide sequence ID" value="NZ_JALJYF010000001.1"/>
</dbReference>
<dbReference type="PROSITE" id="PS51257">
    <property type="entry name" value="PROKAR_LIPOPROTEIN"/>
    <property type="match status" value="1"/>
</dbReference>
<sequence length="177" mass="20337">MKPIKQWWIGVVLVAAFFSVTIAGCSDESEENRSGGEADEDVFLQQPHWQEYVRQADESPYDPERSEWDRVEALEQSERLAPEALCTNPDTALEAWAESRYLIGPAQDADLEINMRTRVLRDGSMEGLLQRWGFKDDSVAGTDHRVRFTRADECWQIEEVVARHYCRRGVSEGLICR</sequence>
<comment type="caution">
    <text evidence="1">The sequence shown here is derived from an EMBL/GenBank/DDBJ whole genome shotgun (WGS) entry which is preliminary data.</text>
</comment>
<dbReference type="EMBL" id="JALJYF010000001">
    <property type="protein sequence ID" value="MCP1726228.1"/>
    <property type="molecule type" value="Genomic_DNA"/>
</dbReference>
<dbReference type="Proteomes" id="UP001523550">
    <property type="component" value="Unassembled WGS sequence"/>
</dbReference>
<keyword evidence="2" id="KW-1185">Reference proteome</keyword>
<gene>
    <name evidence="1" type="ORF">J2T60_000193</name>
</gene>